<keyword evidence="11" id="KW-1185">Reference proteome</keyword>
<dbReference type="PANTHER" id="PTHR22726:SF1">
    <property type="entry name" value="METALLOENDOPEPTIDASE OMA1, MITOCHONDRIAL"/>
    <property type="match status" value="1"/>
</dbReference>
<evidence type="ECO:0000256" key="4">
    <source>
        <dbReference type="ARBA" id="ARBA00022764"/>
    </source>
</evidence>
<feature type="binding site" evidence="8">
    <location>
        <position position="128"/>
    </location>
    <ligand>
        <name>Zn(2+)</name>
        <dbReference type="ChEBI" id="CHEBI:29105"/>
        <note>catalytic</note>
    </ligand>
</feature>
<comment type="function">
    <text evidence="8">Functions as both a chaperone and a metalloprotease. Maintains the integrity of the outer membrane by promoting either the assembly or the elimination of outer membrane proteins, depending on their folding state.</text>
</comment>
<dbReference type="InterPro" id="IPR030873">
    <property type="entry name" value="Protease_BepA"/>
</dbReference>
<evidence type="ECO:0000256" key="2">
    <source>
        <dbReference type="ARBA" id="ARBA00022723"/>
    </source>
</evidence>
<feature type="active site" evidence="8">
    <location>
        <position position="125"/>
    </location>
</feature>
<dbReference type="AlphaFoldDB" id="A0A1K1W1L0"/>
<dbReference type="InterPro" id="IPR051156">
    <property type="entry name" value="Mito/Outer_Membr_Metalloprot"/>
</dbReference>
<comment type="subcellular location">
    <subcellularLocation>
        <location evidence="8">Periplasm</location>
    </subcellularLocation>
</comment>
<feature type="binding site" evidence="8">
    <location>
        <position position="190"/>
    </location>
    <ligand>
        <name>Zn(2+)</name>
        <dbReference type="ChEBI" id="CHEBI:29105"/>
        <note>catalytic</note>
    </ligand>
</feature>
<dbReference type="GO" id="GO:0008270">
    <property type="term" value="F:zinc ion binding"/>
    <property type="evidence" value="ECO:0007669"/>
    <property type="project" value="UniProtKB-UniRule"/>
</dbReference>
<protein>
    <recommendedName>
        <fullName evidence="8">Putative beta-barrel assembly-enhancing protease</fullName>
        <ecNumber evidence="8">3.4.-.-</ecNumber>
    </recommendedName>
</protein>
<accession>A0A1K1W1L0</accession>
<dbReference type="Proteomes" id="UP000182350">
    <property type="component" value="Unassembled WGS sequence"/>
</dbReference>
<dbReference type="GO" id="GO:0051603">
    <property type="term" value="P:proteolysis involved in protein catabolic process"/>
    <property type="evidence" value="ECO:0007669"/>
    <property type="project" value="TreeGrafter"/>
</dbReference>
<dbReference type="STRING" id="1122209.SAMN02745752_01190"/>
<name>A0A1K1W1L0_9GAMM</name>
<dbReference type="GO" id="GO:0004222">
    <property type="term" value="F:metalloendopeptidase activity"/>
    <property type="evidence" value="ECO:0007669"/>
    <property type="project" value="InterPro"/>
</dbReference>
<dbReference type="InterPro" id="IPR001915">
    <property type="entry name" value="Peptidase_M48"/>
</dbReference>
<evidence type="ECO:0000256" key="5">
    <source>
        <dbReference type="ARBA" id="ARBA00022801"/>
    </source>
</evidence>
<organism evidence="10 11">
    <name type="scientific">Marinospirillum alkaliphilum DSM 21637</name>
    <dbReference type="NCBI Taxonomy" id="1122209"/>
    <lineage>
        <taxon>Bacteria</taxon>
        <taxon>Pseudomonadati</taxon>
        <taxon>Pseudomonadota</taxon>
        <taxon>Gammaproteobacteria</taxon>
        <taxon>Oceanospirillales</taxon>
        <taxon>Oceanospirillaceae</taxon>
        <taxon>Marinospirillum</taxon>
    </lineage>
</organism>
<keyword evidence="5 8" id="KW-0378">Hydrolase</keyword>
<keyword evidence="2 8" id="KW-0479">Metal-binding</keyword>
<keyword evidence="6 8" id="KW-0862">Zinc</keyword>
<keyword evidence="4 8" id="KW-0574">Periplasm</keyword>
<feature type="domain" description="Peptidase M48" evidence="9">
    <location>
        <begin position="59"/>
        <end position="248"/>
    </location>
</feature>
<evidence type="ECO:0000256" key="1">
    <source>
        <dbReference type="ARBA" id="ARBA00022670"/>
    </source>
</evidence>
<keyword evidence="7 8" id="KW-0482">Metalloprotease</keyword>
<dbReference type="Gene3D" id="3.30.2010.10">
    <property type="entry name" value="Metalloproteases ('zincins'), catalytic domain"/>
    <property type="match status" value="1"/>
</dbReference>
<dbReference type="HAMAP" id="MF_00997">
    <property type="entry name" value="Protease_BepA"/>
    <property type="match status" value="1"/>
</dbReference>
<comment type="cofactor">
    <cofactor evidence="8">
        <name>Zn(2+)</name>
        <dbReference type="ChEBI" id="CHEBI:29105"/>
    </cofactor>
    <text evidence="8">Binds 1 zinc ion per subunit.</text>
</comment>
<evidence type="ECO:0000313" key="10">
    <source>
        <dbReference type="EMBL" id="SFX30693.1"/>
    </source>
</evidence>
<feature type="active site" description="Proton donor" evidence="8">
    <location>
        <position position="194"/>
    </location>
</feature>
<dbReference type="EMBL" id="FPJW01000003">
    <property type="protein sequence ID" value="SFX30693.1"/>
    <property type="molecule type" value="Genomic_DNA"/>
</dbReference>
<evidence type="ECO:0000256" key="3">
    <source>
        <dbReference type="ARBA" id="ARBA00022729"/>
    </source>
</evidence>
<dbReference type="Pfam" id="PF14559">
    <property type="entry name" value="TPR_19"/>
    <property type="match status" value="1"/>
</dbReference>
<evidence type="ECO:0000256" key="6">
    <source>
        <dbReference type="ARBA" id="ARBA00022833"/>
    </source>
</evidence>
<evidence type="ECO:0000256" key="8">
    <source>
        <dbReference type="HAMAP-Rule" id="MF_00997"/>
    </source>
</evidence>
<evidence type="ECO:0000313" key="11">
    <source>
        <dbReference type="Proteomes" id="UP000182350"/>
    </source>
</evidence>
<dbReference type="EC" id="3.4.-.-" evidence="8"/>
<comment type="similarity">
    <text evidence="8">Belongs to the peptidase M48 family. BepA subfamily.</text>
</comment>
<dbReference type="InterPro" id="IPR011990">
    <property type="entry name" value="TPR-like_helical_dom_sf"/>
</dbReference>
<sequence length="472" mass="53079">MLALVLLLPAPQVLAEVGELPSLGLTSALEISVHQERLLGQGWLRQFRAQTRLYQDPLVQDYTERLLQRLATYNTGLEQKELDLVLVNQRQLNAFAVPGGVVGINTGLFLFAAYEDEFASVAAHELAHISQRHFARRVEASRGAQWTAMAGILAGILVASQGHADAGVAAIAGTQAAAIQSQLAWSRSYEQEADRIGMETLVAAGYSPEAMPRMFAQMQRVASLSGRPPEFLLTHPLTESRIADAQARADQMSGKRAPIRGKDYEMIRTRIIFNQIGSADDAWTLFSRQQASPAAEIYAQALRARGENQPERALELLQQLVKEEPEWLLVQYLVAEELVRQKQWQAAAAQLDELALYAPGYYPALFLRGEMHMQLQQWDQARRIFQQLSQQRPGDPDVWFQLAEAAGKSDRQVQLHQARAEYFQLTGRFRQASSQLDLAVEQARLQDQPWGVQAAIRERRRELEQQRSLMEF</sequence>
<keyword evidence="3 8" id="KW-0732">Signal</keyword>
<feature type="binding site" evidence="8">
    <location>
        <position position="124"/>
    </location>
    <ligand>
        <name>Zn(2+)</name>
        <dbReference type="ChEBI" id="CHEBI:29105"/>
        <note>catalytic</note>
    </ligand>
</feature>
<dbReference type="SUPFAM" id="SSF48452">
    <property type="entry name" value="TPR-like"/>
    <property type="match status" value="1"/>
</dbReference>
<gene>
    <name evidence="10" type="ORF">SAMN02745752_01190</name>
</gene>
<keyword evidence="1 8" id="KW-0645">Protease</keyword>
<evidence type="ECO:0000256" key="7">
    <source>
        <dbReference type="ARBA" id="ARBA00023049"/>
    </source>
</evidence>
<reference evidence="10 11" key="1">
    <citation type="submission" date="2016-11" db="EMBL/GenBank/DDBJ databases">
        <authorList>
            <person name="Jaros S."/>
            <person name="Januszkiewicz K."/>
            <person name="Wedrychowicz H."/>
        </authorList>
    </citation>
    <scope>NUCLEOTIDE SEQUENCE [LARGE SCALE GENOMIC DNA]</scope>
    <source>
        <strain evidence="10 11">DSM 21637</strain>
    </source>
</reference>
<dbReference type="PANTHER" id="PTHR22726">
    <property type="entry name" value="METALLOENDOPEPTIDASE OMA1"/>
    <property type="match status" value="1"/>
</dbReference>
<evidence type="ECO:0000259" key="9">
    <source>
        <dbReference type="Pfam" id="PF01435"/>
    </source>
</evidence>
<dbReference type="GO" id="GO:0016020">
    <property type="term" value="C:membrane"/>
    <property type="evidence" value="ECO:0007669"/>
    <property type="project" value="InterPro"/>
</dbReference>
<proteinExistence type="inferred from homology"/>
<dbReference type="Pfam" id="PF01435">
    <property type="entry name" value="Peptidase_M48"/>
    <property type="match status" value="1"/>
</dbReference>
<dbReference type="GO" id="GO:0042597">
    <property type="term" value="C:periplasmic space"/>
    <property type="evidence" value="ECO:0007669"/>
    <property type="project" value="UniProtKB-SubCell"/>
</dbReference>
<dbReference type="Gene3D" id="1.25.40.10">
    <property type="entry name" value="Tetratricopeptide repeat domain"/>
    <property type="match status" value="1"/>
</dbReference>